<accession>A0A1M6KKY6</accession>
<dbReference type="STRING" id="1121302.SAMN02745163_02227"/>
<dbReference type="EMBL" id="FQZB01000009">
    <property type="protein sequence ID" value="SHJ59623.1"/>
    <property type="molecule type" value="Genomic_DNA"/>
</dbReference>
<gene>
    <name evidence="2" type="ORF">SAMN02745163_02227</name>
</gene>
<reference evidence="2 3" key="1">
    <citation type="submission" date="2016-11" db="EMBL/GenBank/DDBJ databases">
        <authorList>
            <person name="Jaros S."/>
            <person name="Januszkiewicz K."/>
            <person name="Wedrychowicz H."/>
        </authorList>
    </citation>
    <scope>NUCLEOTIDE SEQUENCE [LARGE SCALE GENOMIC DNA]</scope>
    <source>
        <strain evidence="2 3">DSM 21758</strain>
    </source>
</reference>
<evidence type="ECO:0000313" key="3">
    <source>
        <dbReference type="Proteomes" id="UP000184310"/>
    </source>
</evidence>
<feature type="transmembrane region" description="Helical" evidence="1">
    <location>
        <begin position="65"/>
        <end position="82"/>
    </location>
</feature>
<keyword evidence="1" id="KW-0812">Transmembrane</keyword>
<keyword evidence="1" id="KW-1133">Transmembrane helix</keyword>
<dbReference type="AlphaFoldDB" id="A0A1M6KKY6"/>
<dbReference type="Proteomes" id="UP000184310">
    <property type="component" value="Unassembled WGS sequence"/>
</dbReference>
<feature type="transmembrane region" description="Helical" evidence="1">
    <location>
        <begin position="5"/>
        <end position="21"/>
    </location>
</feature>
<dbReference type="RefSeq" id="WP_072987242.1">
    <property type="nucleotide sequence ID" value="NZ_FQZB01000009.1"/>
</dbReference>
<protein>
    <submittedName>
        <fullName evidence="2">Stage III sporulation protein AD</fullName>
    </submittedName>
</protein>
<dbReference type="InterPro" id="IPR025664">
    <property type="entry name" value="Spore_III_AC/AD"/>
</dbReference>
<sequence>MEIIKVIAFCLVAVFLYVFLKDKKPDVAIQISIVSGVLIFLFLLPKINEVITFINTISQKAGVDLLYIGVIFKILAIAYLASFCSELCKDAGANSLGAKVEFSAKILILALSIPILMAVLDSILKIL</sequence>
<evidence type="ECO:0000313" key="2">
    <source>
        <dbReference type="EMBL" id="SHJ59623.1"/>
    </source>
</evidence>
<organism evidence="2 3">
    <name type="scientific">Clostridium cavendishii DSM 21758</name>
    <dbReference type="NCBI Taxonomy" id="1121302"/>
    <lineage>
        <taxon>Bacteria</taxon>
        <taxon>Bacillati</taxon>
        <taxon>Bacillota</taxon>
        <taxon>Clostridia</taxon>
        <taxon>Eubacteriales</taxon>
        <taxon>Clostridiaceae</taxon>
        <taxon>Clostridium</taxon>
    </lineage>
</organism>
<evidence type="ECO:0000256" key="1">
    <source>
        <dbReference type="SAM" id="Phobius"/>
    </source>
</evidence>
<feature type="transmembrane region" description="Helical" evidence="1">
    <location>
        <begin position="27"/>
        <end position="44"/>
    </location>
</feature>
<dbReference type="Pfam" id="PF06686">
    <property type="entry name" value="SpoIIIAC"/>
    <property type="match status" value="2"/>
</dbReference>
<proteinExistence type="predicted"/>
<keyword evidence="1" id="KW-0472">Membrane</keyword>
<dbReference type="OrthoDB" id="1682150at2"/>
<name>A0A1M6KKY6_9CLOT</name>
<dbReference type="InterPro" id="IPR014211">
    <property type="entry name" value="Spore_III_AD"/>
</dbReference>
<feature type="transmembrane region" description="Helical" evidence="1">
    <location>
        <begin position="102"/>
        <end position="124"/>
    </location>
</feature>
<dbReference type="NCBIfam" id="TIGR02849">
    <property type="entry name" value="spore_III_AD"/>
    <property type="match status" value="1"/>
</dbReference>
<keyword evidence="3" id="KW-1185">Reference proteome</keyword>